<evidence type="ECO:0000313" key="2">
    <source>
        <dbReference type="Proteomes" id="UP001432202"/>
    </source>
</evidence>
<dbReference type="Proteomes" id="UP001432202">
    <property type="component" value="Chromosome"/>
</dbReference>
<dbReference type="NCBIfam" id="NF045910">
    <property type="entry name" value="Sul7s"/>
    <property type="match status" value="1"/>
</dbReference>
<dbReference type="GeneID" id="89337079"/>
<dbReference type="RefSeq" id="WP_338599409.1">
    <property type="nucleotide sequence ID" value="NZ_CP146016.1"/>
</dbReference>
<reference evidence="1 2" key="1">
    <citation type="submission" date="2024-02" db="EMBL/GenBank/DDBJ databases">
        <title>STSV induces naive adaptation in Sulfolobus.</title>
        <authorList>
            <person name="Xiang X."/>
            <person name="Song M."/>
        </authorList>
    </citation>
    <scope>NUCLEOTIDE SEQUENCE [LARGE SCALE GENOMIC DNA]</scope>
    <source>
        <strain evidence="1 2">RT2</strain>
    </source>
</reference>
<keyword evidence="2" id="KW-1185">Reference proteome</keyword>
<sequence>MEDVKQSVEKIIKDREWVTFNDLLKYLPYPAPVVYDALSQLIKENKVGRRGKYLYYIKNRQTT</sequence>
<dbReference type="EMBL" id="CP146016">
    <property type="protein sequence ID" value="WWQ59781.1"/>
    <property type="molecule type" value="Genomic_DNA"/>
</dbReference>
<proteinExistence type="predicted"/>
<gene>
    <name evidence="1" type="ORF">V6M85_09880</name>
</gene>
<name>A0AAX4L040_9CREN</name>
<dbReference type="AlphaFoldDB" id="A0AAX4L040"/>
<protein>
    <recommendedName>
        <fullName evidence="3">Transcriptional regulator</fullName>
    </recommendedName>
</protein>
<organism evidence="1 2">
    <name type="scientific">Sulfolobus tengchongensis</name>
    <dbReference type="NCBI Taxonomy" id="207809"/>
    <lineage>
        <taxon>Archaea</taxon>
        <taxon>Thermoproteota</taxon>
        <taxon>Thermoprotei</taxon>
        <taxon>Sulfolobales</taxon>
        <taxon>Sulfolobaceae</taxon>
        <taxon>Sulfolobus</taxon>
    </lineage>
</organism>
<evidence type="ECO:0008006" key="3">
    <source>
        <dbReference type="Google" id="ProtNLM"/>
    </source>
</evidence>
<evidence type="ECO:0000313" key="1">
    <source>
        <dbReference type="EMBL" id="WWQ59781.1"/>
    </source>
</evidence>
<accession>A0AAX4L040</accession>